<reference evidence="2" key="1">
    <citation type="journal article" date="2019" name="Int. J. Syst. Evol. Microbiol.">
        <title>The Global Catalogue of Microorganisms (GCM) 10K type strain sequencing project: providing services to taxonomists for standard genome sequencing and annotation.</title>
        <authorList>
            <consortium name="The Broad Institute Genomics Platform"/>
            <consortium name="The Broad Institute Genome Sequencing Center for Infectious Disease"/>
            <person name="Wu L."/>
            <person name="Ma J."/>
        </authorList>
    </citation>
    <scope>NUCLEOTIDE SEQUENCE [LARGE SCALE GENOMIC DNA]</scope>
    <source>
        <strain evidence="2">JCM 17217</strain>
    </source>
</reference>
<protein>
    <submittedName>
        <fullName evidence="1">Uncharacterized protein</fullName>
    </submittedName>
</protein>
<proteinExistence type="predicted"/>
<dbReference type="EMBL" id="BAABDI010000030">
    <property type="protein sequence ID" value="GAA3986996.1"/>
    <property type="molecule type" value="Genomic_DNA"/>
</dbReference>
<comment type="caution">
    <text evidence="1">The sequence shown here is derived from an EMBL/GenBank/DDBJ whole genome shotgun (WGS) entry which is preliminary data.</text>
</comment>
<accession>A0ABP7QTS5</accession>
<gene>
    <name evidence="1" type="ORF">GCM10022407_34690</name>
</gene>
<evidence type="ECO:0000313" key="1">
    <source>
        <dbReference type="EMBL" id="GAA3986996.1"/>
    </source>
</evidence>
<sequence length="197" mass="23149">MAEPVSLSLTNFLNFVTKTGIQKLRFVEQVKRDEQFDFYGPLRDHIKRVHKTDKPKKELETVLQGLANKQKAKCYPPVVKGYQKFWGRKKLEWIQPPKAIWQHADIVVNVAPELGLVIDGNVHVLKLYFRQERLTKERVCAINHLLEQQLRTKLTPEVQLGILDIHRSKFLPAVANPDYQHLLEAEAEMFRRYWDKP</sequence>
<organism evidence="1 2">
    <name type="scientific">Hymenobacter antarcticus</name>
    <dbReference type="NCBI Taxonomy" id="486270"/>
    <lineage>
        <taxon>Bacteria</taxon>
        <taxon>Pseudomonadati</taxon>
        <taxon>Bacteroidota</taxon>
        <taxon>Cytophagia</taxon>
        <taxon>Cytophagales</taxon>
        <taxon>Hymenobacteraceae</taxon>
        <taxon>Hymenobacter</taxon>
    </lineage>
</organism>
<keyword evidence="2" id="KW-1185">Reference proteome</keyword>
<name>A0ABP7QTS5_9BACT</name>
<dbReference type="RefSeq" id="WP_345126350.1">
    <property type="nucleotide sequence ID" value="NZ_BAABDI010000030.1"/>
</dbReference>
<evidence type="ECO:0000313" key="2">
    <source>
        <dbReference type="Proteomes" id="UP001501556"/>
    </source>
</evidence>
<dbReference type="Proteomes" id="UP001501556">
    <property type="component" value="Unassembled WGS sequence"/>
</dbReference>